<evidence type="ECO:0000256" key="7">
    <source>
        <dbReference type="ARBA" id="ARBA00023186"/>
    </source>
</evidence>
<dbReference type="GO" id="GO:0003755">
    <property type="term" value="F:peptidyl-prolyl cis-trans isomerase activity"/>
    <property type="evidence" value="ECO:0007669"/>
    <property type="project" value="UniProtKB-UniRule"/>
</dbReference>
<evidence type="ECO:0000256" key="9">
    <source>
        <dbReference type="ARBA" id="ARBA00023306"/>
    </source>
</evidence>
<dbReference type="SUPFAM" id="SSF102735">
    <property type="entry name" value="Trigger factor ribosome-binding domain"/>
    <property type="match status" value="1"/>
</dbReference>
<comment type="domain">
    <text evidence="11">Consists of 3 domains; the N-terminus binds the ribosome, the middle domain has PPIase activity, while the C-terminus has intrinsic chaperone activity on its own.</text>
</comment>
<evidence type="ECO:0000256" key="8">
    <source>
        <dbReference type="ARBA" id="ARBA00023235"/>
    </source>
</evidence>
<evidence type="ECO:0000256" key="4">
    <source>
        <dbReference type="ARBA" id="ARBA00016902"/>
    </source>
</evidence>
<evidence type="ECO:0000256" key="3">
    <source>
        <dbReference type="ARBA" id="ARBA00013194"/>
    </source>
</evidence>
<evidence type="ECO:0000256" key="10">
    <source>
        <dbReference type="ARBA" id="ARBA00029986"/>
    </source>
</evidence>
<dbReference type="eggNOG" id="COG0544">
    <property type="taxonomic scope" value="Bacteria"/>
</dbReference>
<keyword evidence="9 11" id="KW-0131">Cell cycle</keyword>
<organism evidence="15 16">
    <name type="scientific">Pseudobdellovibrio exovorus JSS</name>
    <dbReference type="NCBI Taxonomy" id="1184267"/>
    <lineage>
        <taxon>Bacteria</taxon>
        <taxon>Pseudomonadati</taxon>
        <taxon>Bdellovibrionota</taxon>
        <taxon>Bdellovibrionia</taxon>
        <taxon>Bdellovibrionales</taxon>
        <taxon>Pseudobdellovibrionaceae</taxon>
        <taxon>Pseudobdellovibrio</taxon>
    </lineage>
</organism>
<evidence type="ECO:0000256" key="2">
    <source>
        <dbReference type="ARBA" id="ARBA00005464"/>
    </source>
</evidence>
<dbReference type="Pfam" id="PF05698">
    <property type="entry name" value="Trigger_C"/>
    <property type="match status" value="1"/>
</dbReference>
<dbReference type="HAMAP" id="MF_00303">
    <property type="entry name" value="Trigger_factor_Tig"/>
    <property type="match status" value="1"/>
</dbReference>
<dbReference type="InterPro" id="IPR008880">
    <property type="entry name" value="Trigger_fac_C"/>
</dbReference>
<evidence type="ECO:0000256" key="6">
    <source>
        <dbReference type="ARBA" id="ARBA00023110"/>
    </source>
</evidence>
<keyword evidence="8 11" id="KW-0413">Isomerase</keyword>
<dbReference type="PROSITE" id="PS50059">
    <property type="entry name" value="FKBP_PPIASE"/>
    <property type="match status" value="1"/>
</dbReference>
<evidence type="ECO:0000256" key="12">
    <source>
        <dbReference type="PROSITE-ProRule" id="PRU00277"/>
    </source>
</evidence>
<sequence length="437" mass="49855">MKAQIQVTEGLQRKLNVEIPAEVVASAFNKVYSDIQRQVEIKGFRKGKAPIATIKTMYKDRVQGDVAQDLISSHYPQALKEQNVDPINYPEFEFEDPAESKDFSFTAIFDIRPEVQLKKWEGLEVEKEKFVLDQKRVDQVLDNVRNSKASFEDVLEQRAAAMGDIAVIDFDGFVDGKALENGAGRDQQLELGSKQFIEGYEEGVVGMKVGETRSINLTFPSPYHSAELAGKPVEFKVTLKGLKKKVVPEITDELLKEIGSNQTKAEFIKTIETDIEQSEKKRIEDGFKNRLLKKLVEANPVDVPASLMKDQKAALIEDFKKRMSDQGMQQAEFESYVAKWDSDFAKTANEMIQSSFLIDKLAADNDLLCKREDIEARFDEYAKQTGIELDRIREWYSKPEQMSRLSYMITEEKVVKFLTDKTKVKEVDAKDLKEDQN</sequence>
<dbReference type="EMBL" id="CP003537">
    <property type="protein sequence ID" value="AGH94406.1"/>
    <property type="molecule type" value="Genomic_DNA"/>
</dbReference>
<dbReference type="KEGG" id="bex:A11Q_186"/>
<dbReference type="Gene3D" id="3.10.50.40">
    <property type="match status" value="1"/>
</dbReference>
<evidence type="ECO:0000256" key="1">
    <source>
        <dbReference type="ARBA" id="ARBA00000971"/>
    </source>
</evidence>
<dbReference type="RefSeq" id="WP_015468896.1">
    <property type="nucleotide sequence ID" value="NC_020813.1"/>
</dbReference>
<dbReference type="Gene3D" id="1.10.3120.10">
    <property type="entry name" value="Trigger factor, C-terminal domain"/>
    <property type="match status" value="1"/>
</dbReference>
<accession>M4V8R4</accession>
<evidence type="ECO:0000256" key="13">
    <source>
        <dbReference type="RuleBase" id="RU003914"/>
    </source>
</evidence>
<evidence type="ECO:0000256" key="11">
    <source>
        <dbReference type="HAMAP-Rule" id="MF_00303"/>
    </source>
</evidence>
<dbReference type="OrthoDB" id="5288147at2"/>
<evidence type="ECO:0000256" key="5">
    <source>
        <dbReference type="ARBA" id="ARBA00022618"/>
    </source>
</evidence>
<dbReference type="InterPro" id="IPR008881">
    <property type="entry name" value="Trigger_fac_ribosome-bd_bac"/>
</dbReference>
<dbReference type="SUPFAM" id="SSF109998">
    <property type="entry name" value="Triger factor/SurA peptide-binding domain-like"/>
    <property type="match status" value="1"/>
</dbReference>
<dbReference type="FunFam" id="3.10.50.40:FF:000001">
    <property type="entry name" value="Trigger factor"/>
    <property type="match status" value="1"/>
</dbReference>
<dbReference type="GO" id="GO:0051083">
    <property type="term" value="P:'de novo' cotranslational protein folding"/>
    <property type="evidence" value="ECO:0007669"/>
    <property type="project" value="TreeGrafter"/>
</dbReference>
<feature type="domain" description="PPIase FKBP-type" evidence="14">
    <location>
        <begin position="163"/>
        <end position="223"/>
    </location>
</feature>
<dbReference type="InterPro" id="IPR046357">
    <property type="entry name" value="PPIase_dom_sf"/>
</dbReference>
<dbReference type="GO" id="GO:0043335">
    <property type="term" value="P:protein unfolding"/>
    <property type="evidence" value="ECO:0007669"/>
    <property type="project" value="TreeGrafter"/>
</dbReference>
<keyword evidence="7 11" id="KW-0143">Chaperone</keyword>
<comment type="subcellular location">
    <subcellularLocation>
        <location evidence="11">Cytoplasm</location>
    </subcellularLocation>
    <text evidence="11">About half TF is bound to the ribosome near the polypeptide exit tunnel while the other half is free in the cytoplasm.</text>
</comment>
<dbReference type="InterPro" id="IPR036611">
    <property type="entry name" value="Trigger_fac_ribosome-bd_sf"/>
</dbReference>
<comment type="catalytic activity">
    <reaction evidence="1 11 12">
        <text>[protein]-peptidylproline (omega=180) = [protein]-peptidylproline (omega=0)</text>
        <dbReference type="Rhea" id="RHEA:16237"/>
        <dbReference type="Rhea" id="RHEA-COMP:10747"/>
        <dbReference type="Rhea" id="RHEA-COMP:10748"/>
        <dbReference type="ChEBI" id="CHEBI:83833"/>
        <dbReference type="ChEBI" id="CHEBI:83834"/>
        <dbReference type="EC" id="5.2.1.8"/>
    </reaction>
</comment>
<evidence type="ECO:0000313" key="15">
    <source>
        <dbReference type="EMBL" id="AGH94406.1"/>
    </source>
</evidence>
<dbReference type="Pfam" id="PF05697">
    <property type="entry name" value="Trigger_N"/>
    <property type="match status" value="1"/>
</dbReference>
<dbReference type="SUPFAM" id="SSF54534">
    <property type="entry name" value="FKBP-like"/>
    <property type="match status" value="1"/>
</dbReference>
<protein>
    <recommendedName>
        <fullName evidence="4 11">Trigger factor</fullName>
        <shortName evidence="11">TF</shortName>
        <ecNumber evidence="3 11">5.2.1.8</ecNumber>
    </recommendedName>
    <alternativeName>
        <fullName evidence="10 11">PPIase</fullName>
    </alternativeName>
</protein>
<dbReference type="PIRSF" id="PIRSF003095">
    <property type="entry name" value="Trigger_factor"/>
    <property type="match status" value="1"/>
</dbReference>
<dbReference type="PANTHER" id="PTHR30560:SF3">
    <property type="entry name" value="TRIGGER FACTOR-LIKE PROTEIN TIG, CHLOROPLASTIC"/>
    <property type="match status" value="1"/>
</dbReference>
<evidence type="ECO:0000313" key="16">
    <source>
        <dbReference type="Proteomes" id="UP000012040"/>
    </source>
</evidence>
<dbReference type="Gene3D" id="3.30.70.1050">
    <property type="entry name" value="Trigger factor ribosome-binding domain"/>
    <property type="match status" value="1"/>
</dbReference>
<dbReference type="AlphaFoldDB" id="M4V8R4"/>
<dbReference type="Pfam" id="PF00254">
    <property type="entry name" value="FKBP_C"/>
    <property type="match status" value="1"/>
</dbReference>
<dbReference type="NCBIfam" id="TIGR00115">
    <property type="entry name" value="tig"/>
    <property type="match status" value="1"/>
</dbReference>
<dbReference type="GO" id="GO:0051301">
    <property type="term" value="P:cell division"/>
    <property type="evidence" value="ECO:0007669"/>
    <property type="project" value="UniProtKB-KW"/>
</dbReference>
<keyword evidence="11" id="KW-0963">Cytoplasm</keyword>
<dbReference type="GO" id="GO:0005737">
    <property type="term" value="C:cytoplasm"/>
    <property type="evidence" value="ECO:0007669"/>
    <property type="project" value="UniProtKB-SubCell"/>
</dbReference>
<dbReference type="EC" id="5.2.1.8" evidence="3 11"/>
<dbReference type="PATRIC" id="fig|1184267.3.peg.189"/>
<dbReference type="Proteomes" id="UP000012040">
    <property type="component" value="Chromosome"/>
</dbReference>
<proteinExistence type="inferred from homology"/>
<evidence type="ECO:0000259" key="14">
    <source>
        <dbReference type="PROSITE" id="PS50059"/>
    </source>
</evidence>
<keyword evidence="5 11" id="KW-0132">Cell division</keyword>
<dbReference type="InterPro" id="IPR037041">
    <property type="entry name" value="Trigger_fac_C_sf"/>
</dbReference>
<dbReference type="InterPro" id="IPR001179">
    <property type="entry name" value="PPIase_FKBP_dom"/>
</dbReference>
<gene>
    <name evidence="11" type="primary">tig</name>
    <name evidence="15" type="ORF">A11Q_186</name>
</gene>
<dbReference type="InterPro" id="IPR027304">
    <property type="entry name" value="Trigger_fact/SurA_dom_sf"/>
</dbReference>
<dbReference type="GO" id="GO:0015031">
    <property type="term" value="P:protein transport"/>
    <property type="evidence" value="ECO:0007669"/>
    <property type="project" value="UniProtKB-UniRule"/>
</dbReference>
<dbReference type="PANTHER" id="PTHR30560">
    <property type="entry name" value="TRIGGER FACTOR CHAPERONE AND PEPTIDYL-PROLYL CIS/TRANS ISOMERASE"/>
    <property type="match status" value="1"/>
</dbReference>
<dbReference type="InterPro" id="IPR005215">
    <property type="entry name" value="Trig_fac"/>
</dbReference>
<dbReference type="GO" id="GO:0043022">
    <property type="term" value="F:ribosome binding"/>
    <property type="evidence" value="ECO:0007669"/>
    <property type="project" value="TreeGrafter"/>
</dbReference>
<dbReference type="GO" id="GO:0044183">
    <property type="term" value="F:protein folding chaperone"/>
    <property type="evidence" value="ECO:0007669"/>
    <property type="project" value="TreeGrafter"/>
</dbReference>
<dbReference type="STRING" id="1184267.A11Q_186"/>
<comment type="function">
    <text evidence="11">Involved in protein export. Acts as a chaperone by maintaining the newly synthesized protein in an open conformation. Functions as a peptidyl-prolyl cis-trans isomerase.</text>
</comment>
<dbReference type="HOGENOM" id="CLU_033058_2_2_7"/>
<reference evidence="15 16" key="1">
    <citation type="journal article" date="2013" name="ISME J.">
        <title>By their genes ye shall know them: genomic signatures of predatory bacteria.</title>
        <authorList>
            <person name="Pasternak Z."/>
            <person name="Pietrokovski S."/>
            <person name="Rotem O."/>
            <person name="Gophna U."/>
            <person name="Lurie-Weinberger M.N."/>
            <person name="Jurkevitch E."/>
        </authorList>
    </citation>
    <scope>NUCLEOTIDE SEQUENCE [LARGE SCALE GENOMIC DNA]</scope>
    <source>
        <strain evidence="15 16">JSS</strain>
    </source>
</reference>
<comment type="similarity">
    <text evidence="2 11 13">Belongs to the FKBP-type PPIase family. Tig subfamily.</text>
</comment>
<name>M4V8R4_9BACT</name>
<keyword evidence="6 11" id="KW-0697">Rotamase</keyword>
<keyword evidence="16" id="KW-1185">Reference proteome</keyword>